<dbReference type="EMBL" id="ML986605">
    <property type="protein sequence ID" value="KAF2265471.1"/>
    <property type="molecule type" value="Genomic_DNA"/>
</dbReference>
<accession>A0A9P4KB81</accession>
<name>A0A9P4KB81_9PLEO</name>
<proteinExistence type="predicted"/>
<dbReference type="AlphaFoldDB" id="A0A9P4KB81"/>
<comment type="caution">
    <text evidence="3">The sequence shown here is derived from an EMBL/GenBank/DDBJ whole genome shotgun (WGS) entry which is preliminary data.</text>
</comment>
<evidence type="ECO:0000313" key="3">
    <source>
        <dbReference type="EMBL" id="KAF2265471.1"/>
    </source>
</evidence>
<dbReference type="OrthoDB" id="5353310at2759"/>
<evidence type="ECO:0000256" key="1">
    <source>
        <dbReference type="SAM" id="MobiDB-lite"/>
    </source>
</evidence>
<reference evidence="4" key="1">
    <citation type="journal article" date="2020" name="Stud. Mycol.">
        <title>101 Dothideomycetes genomes: A test case for predicting lifestyles and emergence of pathogens.</title>
        <authorList>
            <person name="Haridas S."/>
            <person name="Albert R."/>
            <person name="Binder M."/>
            <person name="Bloem J."/>
            <person name="LaButti K."/>
            <person name="Salamov A."/>
            <person name="Andreopoulos B."/>
            <person name="Baker S."/>
            <person name="Barry K."/>
            <person name="Bills G."/>
            <person name="Bluhm B."/>
            <person name="Cannon C."/>
            <person name="Castanera R."/>
            <person name="Culley D."/>
            <person name="Daum C."/>
            <person name="Ezra D."/>
            <person name="Gonzalez J."/>
            <person name="Henrissat B."/>
            <person name="Kuo A."/>
            <person name="Liang C."/>
            <person name="Lipzen A."/>
            <person name="Lutzoni F."/>
            <person name="Magnuson J."/>
            <person name="Mondo S."/>
            <person name="Nolan M."/>
            <person name="Ohm R."/>
            <person name="Pangilinan J."/>
            <person name="Park H.-J."/>
            <person name="Ramirez L."/>
            <person name="Alfaro M."/>
            <person name="Sun H."/>
            <person name="Tritt A."/>
            <person name="Yoshinaga Y."/>
            <person name="Zwiers L.-H."/>
            <person name="Turgeon B."/>
            <person name="Goodwin S."/>
            <person name="Spatafora J."/>
            <person name="Crous P."/>
            <person name="Grigoriev I."/>
        </authorList>
    </citation>
    <scope>NUCLEOTIDE SEQUENCE [LARGE SCALE GENOMIC DNA]</scope>
    <source>
        <strain evidence="4">CBS 304.66</strain>
    </source>
</reference>
<organism evidence="3 4">
    <name type="scientific">Lojkania enalia</name>
    <dbReference type="NCBI Taxonomy" id="147567"/>
    <lineage>
        <taxon>Eukaryota</taxon>
        <taxon>Fungi</taxon>
        <taxon>Dikarya</taxon>
        <taxon>Ascomycota</taxon>
        <taxon>Pezizomycotina</taxon>
        <taxon>Dothideomycetes</taxon>
        <taxon>Pleosporomycetidae</taxon>
        <taxon>Pleosporales</taxon>
        <taxon>Pleosporales incertae sedis</taxon>
        <taxon>Lojkania</taxon>
    </lineage>
</organism>
<sequence length="203" mass="22888">MAAVRDPTFWRRFSLAVHLDDKEKALRAHPELKHTYVSSLSSPCTSTGPTSPCNWPSSPPTYHGYLPDPTNEKAQDGFQKDDGARGASLKDFDFQPPAAAPPTRPKPSRQPTRLSKKPPFQTYTTMHRNPSQLTLGLSGRPPSRFKFWTSISANGLTSDSWLEAQLRKKRQRTWMCWAFWLVFFALVAGVVIAILLLKARHII</sequence>
<protein>
    <submittedName>
        <fullName evidence="3">Uncharacterized protein</fullName>
    </submittedName>
</protein>
<keyword evidence="2" id="KW-0812">Transmembrane</keyword>
<evidence type="ECO:0000313" key="4">
    <source>
        <dbReference type="Proteomes" id="UP000800093"/>
    </source>
</evidence>
<feature type="compositionally biased region" description="Basic and acidic residues" evidence="1">
    <location>
        <begin position="70"/>
        <end position="93"/>
    </location>
</feature>
<gene>
    <name evidence="3" type="ORF">CC78DRAFT_185442</name>
</gene>
<dbReference type="Proteomes" id="UP000800093">
    <property type="component" value="Unassembled WGS sequence"/>
</dbReference>
<keyword evidence="2" id="KW-0472">Membrane</keyword>
<keyword evidence="4" id="KW-1185">Reference proteome</keyword>
<feature type="compositionally biased region" description="Low complexity" evidence="1">
    <location>
        <begin position="38"/>
        <end position="52"/>
    </location>
</feature>
<feature type="transmembrane region" description="Helical" evidence="2">
    <location>
        <begin position="177"/>
        <end position="197"/>
    </location>
</feature>
<evidence type="ECO:0000256" key="2">
    <source>
        <dbReference type="SAM" id="Phobius"/>
    </source>
</evidence>
<feature type="region of interest" description="Disordered" evidence="1">
    <location>
        <begin position="36"/>
        <end position="126"/>
    </location>
</feature>
<keyword evidence="2" id="KW-1133">Transmembrane helix</keyword>